<comment type="caution">
    <text evidence="1">The sequence shown here is derived from an EMBL/GenBank/DDBJ whole genome shotgun (WGS) entry which is preliminary data.</text>
</comment>
<reference evidence="1 2" key="1">
    <citation type="journal article" date="2023" name="Int. J. Mol. Sci.">
        <title>De Novo Assembly and Annotation of 11 Diverse Shrub Willow (Salix) Genomes Reveals Novel Gene Organization in Sex-Linked Regions.</title>
        <authorList>
            <person name="Hyden B."/>
            <person name="Feng K."/>
            <person name="Yates T.B."/>
            <person name="Jawdy S."/>
            <person name="Cereghino C."/>
            <person name="Smart L.B."/>
            <person name="Muchero W."/>
        </authorList>
    </citation>
    <scope>NUCLEOTIDE SEQUENCE [LARGE SCALE GENOMIC DNA]</scope>
    <source>
        <tissue evidence="1">Shoot tip</tissue>
    </source>
</reference>
<accession>A0AAD6KAZ0</accession>
<gene>
    <name evidence="1" type="ORF">OIU84_029121</name>
</gene>
<protein>
    <submittedName>
        <fullName evidence="1">Uncharacterized protein</fullName>
    </submittedName>
</protein>
<proteinExistence type="predicted"/>
<keyword evidence="2" id="KW-1185">Reference proteome</keyword>
<dbReference type="AlphaFoldDB" id="A0AAD6KAZ0"/>
<evidence type="ECO:0000313" key="2">
    <source>
        <dbReference type="Proteomes" id="UP001162972"/>
    </source>
</evidence>
<evidence type="ECO:0000313" key="1">
    <source>
        <dbReference type="EMBL" id="KAJ6418957.1"/>
    </source>
</evidence>
<name>A0AAD6KAZ0_9ROSI</name>
<dbReference type="EMBL" id="JAPFFJ010000009">
    <property type="protein sequence ID" value="KAJ6418957.1"/>
    <property type="molecule type" value="Genomic_DNA"/>
</dbReference>
<organism evidence="1 2">
    <name type="scientific">Salix udensis</name>
    <dbReference type="NCBI Taxonomy" id="889485"/>
    <lineage>
        <taxon>Eukaryota</taxon>
        <taxon>Viridiplantae</taxon>
        <taxon>Streptophyta</taxon>
        <taxon>Embryophyta</taxon>
        <taxon>Tracheophyta</taxon>
        <taxon>Spermatophyta</taxon>
        <taxon>Magnoliopsida</taxon>
        <taxon>eudicotyledons</taxon>
        <taxon>Gunneridae</taxon>
        <taxon>Pentapetalae</taxon>
        <taxon>rosids</taxon>
        <taxon>fabids</taxon>
        <taxon>Malpighiales</taxon>
        <taxon>Salicaceae</taxon>
        <taxon>Saliceae</taxon>
        <taxon>Salix</taxon>
    </lineage>
</organism>
<sequence>MYGQSGTCIFTSHDESSSVLKEEGRALPSYVNCSMIGSSSSPSSDPGLVYTVVAYVGDDETFSKNIARASHDEFPPSLTPCDAWSGRDPDGWSAWCRECRRYRLKFILPLIYLKEASGN</sequence>
<dbReference type="Proteomes" id="UP001162972">
    <property type="component" value="Chromosome 7"/>
</dbReference>